<feature type="domain" description="DUF4842" evidence="3">
    <location>
        <begin position="432"/>
        <end position="641"/>
    </location>
</feature>
<gene>
    <name evidence="4" type="ORF">PEPS_02390</name>
</gene>
<evidence type="ECO:0000259" key="3">
    <source>
        <dbReference type="Pfam" id="PF16130"/>
    </source>
</evidence>
<protein>
    <submittedName>
        <fullName evidence="4">LruC domain-containing protein</fullName>
    </submittedName>
</protein>
<evidence type="ECO:0000313" key="4">
    <source>
        <dbReference type="EMBL" id="BDC97958.1"/>
    </source>
</evidence>
<dbReference type="Proteomes" id="UP001354989">
    <property type="component" value="Chromosome"/>
</dbReference>
<proteinExistence type="predicted"/>
<dbReference type="NCBIfam" id="TIGR04456">
    <property type="entry name" value="LruC_dom"/>
    <property type="match status" value="1"/>
</dbReference>
<evidence type="ECO:0000313" key="5">
    <source>
        <dbReference type="Proteomes" id="UP001354989"/>
    </source>
</evidence>
<evidence type="ECO:0000259" key="2">
    <source>
        <dbReference type="Pfam" id="PF13448"/>
    </source>
</evidence>
<keyword evidence="5" id="KW-1185">Reference proteome</keyword>
<sequence length="654" mass="72738">MVLLLVAACNNKPDEGVQPNSTALEDLSIPEDFNFETENINSITIDTDLKNTPFRLMNEHLAVILEEKTDANGQFSHALNIPTASDKIYLQFNKIGVPQDSFAISRSAGFDFQLKTSRGNERSQATKINGDPGLGFTYLGGWDTNGVPDYLEPISDNISGDFIQTIQTTLPQGYPVPEYNPHYLQSSVKEFAVTQNNSEVWITFVHESAGFKNTIGFYTYPTNTPPQTPEELSHKTIIFPNASLNGSGGGLMMGDKVKLGTFDAGTSIGFFIIPSGYDGQQPSRSPLGTFYSLLDLNPEQDPNQQHMVMLWDQDEDRFVLGFEDLNRENSGCDHDFNDLVLTITSTPQFSTSNVPTTQTFSDSDNDGVDNAFDRDPNDARRTYYDYYPGAGTYASLTFEDLWPSKGDYDFNDLVLDYQYQIVKNADYKVSFIEGIIIIKAIGAGYSNGFAISFPELGQGDIESTKIVTKDPNDAVFSTGLFQRASDGTERGQRHAVIPIFENAYDIMPSFGGAYVNVVKANPYLTPDTLRFSIELTTPKLISEIGNAPFDPFMIANMKRGYEIHLPGHENTSLADVDLFGEGDDDSNLSGSKLYKSNHNLPWAINLPVSFDYTQEGKSIEKGHLKFVEWVQSGGSSYQDWYLDLPEYRNDSNIY</sequence>
<name>A0ABM7VAK6_9BACT</name>
<dbReference type="EMBL" id="AP025292">
    <property type="protein sequence ID" value="BDC97958.1"/>
    <property type="molecule type" value="Genomic_DNA"/>
</dbReference>
<feature type="region of interest" description="Disordered" evidence="1">
    <location>
        <begin position="352"/>
        <end position="374"/>
    </location>
</feature>
<dbReference type="Pfam" id="PF13448">
    <property type="entry name" value="DUF4114"/>
    <property type="match status" value="1"/>
</dbReference>
<dbReference type="Pfam" id="PF16130">
    <property type="entry name" value="DUF4842"/>
    <property type="match status" value="1"/>
</dbReference>
<feature type="compositionally biased region" description="Polar residues" evidence="1">
    <location>
        <begin position="352"/>
        <end position="362"/>
    </location>
</feature>
<dbReference type="InterPro" id="IPR031025">
    <property type="entry name" value="LruC_dom"/>
</dbReference>
<dbReference type="InterPro" id="IPR032295">
    <property type="entry name" value="DUF4842"/>
</dbReference>
<evidence type="ECO:0000256" key="1">
    <source>
        <dbReference type="SAM" id="MobiDB-lite"/>
    </source>
</evidence>
<organism evidence="4 5">
    <name type="scientific">Persicobacter psychrovividus</name>
    <dbReference type="NCBI Taxonomy" id="387638"/>
    <lineage>
        <taxon>Bacteria</taxon>
        <taxon>Pseudomonadati</taxon>
        <taxon>Bacteroidota</taxon>
        <taxon>Cytophagia</taxon>
        <taxon>Cytophagales</taxon>
        <taxon>Persicobacteraceae</taxon>
        <taxon>Persicobacter</taxon>
    </lineage>
</organism>
<accession>A0ABM7VAK6</accession>
<dbReference type="InterPro" id="IPR025193">
    <property type="entry name" value="DUF4114"/>
</dbReference>
<reference evidence="4 5" key="1">
    <citation type="submission" date="2021-12" db="EMBL/GenBank/DDBJ databases">
        <title>Genome sequencing of bacteria with rrn-lacking chromosome and rrn-plasmid.</title>
        <authorList>
            <person name="Anda M."/>
            <person name="Iwasaki W."/>
        </authorList>
    </citation>
    <scope>NUCLEOTIDE SEQUENCE [LARGE SCALE GENOMIC DNA]</scope>
    <source>
        <strain evidence="4 5">NBRC 101262</strain>
    </source>
</reference>
<feature type="domain" description="DUF4114" evidence="2">
    <location>
        <begin position="262"/>
        <end position="345"/>
    </location>
</feature>